<keyword evidence="2 8" id="KW-0963">Cytoplasm</keyword>
<feature type="binding site" evidence="8">
    <location>
        <position position="49"/>
    </location>
    <ligand>
        <name>Zn(2+)</name>
        <dbReference type="ChEBI" id="CHEBI:29105"/>
    </ligand>
</feature>
<reference evidence="9 10" key="1">
    <citation type="journal article" date="2018" name="Syst. Appl. Microbiol.">
        <title>A new symbiotic nanoarchaeote (Candidatus Nanoclepta minutus) and its host (Zestosphaera tikiterensis gen. nov., sp. nov.) from a New Zealand hot spring.</title>
        <authorList>
            <person name="St John E."/>
            <person name="Liu Y."/>
            <person name="Podar M."/>
            <person name="Stott M.B."/>
            <person name="Meneghin J."/>
            <person name="Chen Z."/>
            <person name="Lagutin K."/>
            <person name="Mitchell K."/>
            <person name="Reysenbach A.L."/>
        </authorList>
    </citation>
    <scope>NUCLEOTIDE SEQUENCE [LARGE SCALE GENOMIC DNA]</scope>
    <source>
        <strain evidence="9">NZ3</strain>
    </source>
</reference>
<dbReference type="GO" id="GO:0000428">
    <property type="term" value="C:DNA-directed RNA polymerase complex"/>
    <property type="evidence" value="ECO:0007669"/>
    <property type="project" value="UniProtKB-KW"/>
</dbReference>
<protein>
    <recommendedName>
        <fullName evidence="8">DNA-directed RNA polymerase subunit Rpo12</fullName>
        <ecNumber evidence="8">2.7.7.6</ecNumber>
    </recommendedName>
    <alternativeName>
        <fullName evidence="8">DNA-directed RNA polymerase subunit P</fullName>
    </alternativeName>
</protein>
<comment type="function">
    <text evidence="8">DNA-dependent RNA polymerase (RNAP) catalyzes the transcription of DNA into RNA using the four ribonucleoside triphosphates as substrates.</text>
</comment>
<dbReference type="Gene3D" id="2.20.28.30">
    <property type="entry name" value="RNA polymerase ii, chain L"/>
    <property type="match status" value="1"/>
</dbReference>
<keyword evidence="1 8" id="KW-0240">DNA-directed RNA polymerase</keyword>
<gene>
    <name evidence="8" type="primary">rpo12</name>
    <name evidence="8" type="synonym">rpoP</name>
    <name evidence="9" type="ORF">B7O98_02060</name>
</gene>
<dbReference type="GO" id="GO:0003677">
    <property type="term" value="F:DNA binding"/>
    <property type="evidence" value="ECO:0007669"/>
    <property type="project" value="InterPro"/>
</dbReference>
<dbReference type="EC" id="2.7.7.6" evidence="8"/>
<sequence>MLGGIGAVSEKVTYKCWRCGSEFTVEEGLETFMAKESSEGYTFLRCPYCGYRIIGKTRRPGLKYVKAI</sequence>
<comment type="similarity">
    <text evidence="8">Belongs to the archaeal Rpo12/eukaryotic RPC10 RNA polymerase subunit family.</text>
</comment>
<dbReference type="GO" id="GO:0005737">
    <property type="term" value="C:cytoplasm"/>
    <property type="evidence" value="ECO:0007669"/>
    <property type="project" value="UniProtKB-SubCell"/>
</dbReference>
<evidence type="ECO:0000256" key="1">
    <source>
        <dbReference type="ARBA" id="ARBA00022478"/>
    </source>
</evidence>
<dbReference type="GO" id="GO:0006351">
    <property type="term" value="P:DNA-templated transcription"/>
    <property type="evidence" value="ECO:0007669"/>
    <property type="project" value="UniProtKB-UniRule"/>
</dbReference>
<evidence type="ECO:0000256" key="6">
    <source>
        <dbReference type="ARBA" id="ARBA00022833"/>
    </source>
</evidence>
<keyword evidence="4 8" id="KW-0548">Nucleotidyltransferase</keyword>
<dbReference type="GO" id="GO:0003899">
    <property type="term" value="F:DNA-directed RNA polymerase activity"/>
    <property type="evidence" value="ECO:0007669"/>
    <property type="project" value="UniProtKB-UniRule"/>
</dbReference>
<dbReference type="AlphaFoldDB" id="A0A2R7Y8Q9"/>
<dbReference type="EMBL" id="NBVN01000002">
    <property type="protein sequence ID" value="PUA33242.1"/>
    <property type="molecule type" value="Genomic_DNA"/>
</dbReference>
<keyword evidence="6 8" id="KW-0862">Zinc</keyword>
<evidence type="ECO:0000256" key="4">
    <source>
        <dbReference type="ARBA" id="ARBA00022695"/>
    </source>
</evidence>
<organism evidence="9 10">
    <name type="scientific">Zestosphaera tikiterensis</name>
    <dbReference type="NCBI Taxonomy" id="1973259"/>
    <lineage>
        <taxon>Archaea</taxon>
        <taxon>Thermoproteota</taxon>
        <taxon>Thermoprotei</taxon>
        <taxon>Desulfurococcales</taxon>
        <taxon>Desulfurococcaceae</taxon>
        <taxon>Zestosphaera</taxon>
    </lineage>
</organism>
<comment type="subcellular location">
    <subcellularLocation>
        <location evidence="8">Cytoplasm</location>
    </subcellularLocation>
</comment>
<comment type="caution">
    <text evidence="9">The sequence shown here is derived from an EMBL/GenBank/DDBJ whole genome shotgun (WGS) entry which is preliminary data.</text>
</comment>
<evidence type="ECO:0000256" key="7">
    <source>
        <dbReference type="ARBA" id="ARBA00023163"/>
    </source>
</evidence>
<dbReference type="Proteomes" id="UP000244093">
    <property type="component" value="Unassembled WGS sequence"/>
</dbReference>
<comment type="catalytic activity">
    <reaction evidence="8">
        <text>RNA(n) + a ribonucleoside 5'-triphosphate = RNA(n+1) + diphosphate</text>
        <dbReference type="Rhea" id="RHEA:21248"/>
        <dbReference type="Rhea" id="RHEA-COMP:14527"/>
        <dbReference type="Rhea" id="RHEA-COMP:17342"/>
        <dbReference type="ChEBI" id="CHEBI:33019"/>
        <dbReference type="ChEBI" id="CHEBI:61557"/>
        <dbReference type="ChEBI" id="CHEBI:140395"/>
        <dbReference type="EC" id="2.7.7.6"/>
    </reaction>
</comment>
<name>A0A2R7Y8Q9_9CREN</name>
<dbReference type="GO" id="GO:0008270">
    <property type="term" value="F:zinc ion binding"/>
    <property type="evidence" value="ECO:0007669"/>
    <property type="project" value="UniProtKB-UniRule"/>
</dbReference>
<comment type="subunit">
    <text evidence="8">Part of the RNA polymerase complex.</text>
</comment>
<proteinExistence type="inferred from homology"/>
<accession>A0A2R7Y8Q9</accession>
<evidence type="ECO:0000313" key="9">
    <source>
        <dbReference type="EMBL" id="PUA33242.1"/>
    </source>
</evidence>
<dbReference type="InterPro" id="IPR006591">
    <property type="entry name" value="RNAP_P/RPABC4"/>
</dbReference>
<feature type="binding site" evidence="8">
    <location>
        <position position="46"/>
    </location>
    <ligand>
        <name>Zn(2+)</name>
        <dbReference type="ChEBI" id="CHEBI:29105"/>
    </ligand>
</feature>
<dbReference type="InterPro" id="IPR023464">
    <property type="entry name" value="Rpo12"/>
</dbReference>
<evidence type="ECO:0000256" key="2">
    <source>
        <dbReference type="ARBA" id="ARBA00022490"/>
    </source>
</evidence>
<feature type="binding site" evidence="8">
    <location>
        <position position="19"/>
    </location>
    <ligand>
        <name>Zn(2+)</name>
        <dbReference type="ChEBI" id="CHEBI:29105"/>
    </ligand>
</feature>
<keyword evidence="5 8" id="KW-0479">Metal-binding</keyword>
<dbReference type="InterPro" id="IPR029040">
    <property type="entry name" value="RPABC4/Spt4"/>
</dbReference>
<dbReference type="SMART" id="SM00659">
    <property type="entry name" value="RPOLCX"/>
    <property type="match status" value="1"/>
</dbReference>
<keyword evidence="3 8" id="KW-0808">Transferase</keyword>
<dbReference type="SUPFAM" id="SSF63393">
    <property type="entry name" value="RNA polymerase subunits"/>
    <property type="match status" value="1"/>
</dbReference>
<evidence type="ECO:0000313" key="10">
    <source>
        <dbReference type="Proteomes" id="UP000244093"/>
    </source>
</evidence>
<evidence type="ECO:0000256" key="3">
    <source>
        <dbReference type="ARBA" id="ARBA00022679"/>
    </source>
</evidence>
<evidence type="ECO:0000256" key="5">
    <source>
        <dbReference type="ARBA" id="ARBA00022723"/>
    </source>
</evidence>
<keyword evidence="7 8" id="KW-0804">Transcription</keyword>
<dbReference type="HAMAP" id="MF_00615">
    <property type="entry name" value="RNApol_arch_Rpo12"/>
    <property type="match status" value="1"/>
</dbReference>
<comment type="cofactor">
    <cofactor evidence="8">
        <name>Zn(2+)</name>
        <dbReference type="ChEBI" id="CHEBI:29105"/>
    </cofactor>
    <text evidence="8">Binds 1 zinc ion.</text>
</comment>
<evidence type="ECO:0000256" key="8">
    <source>
        <dbReference type="HAMAP-Rule" id="MF_00615"/>
    </source>
</evidence>